<gene>
    <name evidence="1" type="ORF">PWA56_06425</name>
</gene>
<dbReference type="EMBL" id="CP118598">
    <property type="protein sequence ID" value="WDY39551.1"/>
    <property type="molecule type" value="Genomic_DNA"/>
</dbReference>
<evidence type="ECO:0000313" key="2">
    <source>
        <dbReference type="Proteomes" id="UP001221506"/>
    </source>
</evidence>
<reference evidence="1 2" key="1">
    <citation type="submission" date="2023-02" db="EMBL/GenBank/DDBJ databases">
        <authorList>
            <person name="Pan L."/>
        </authorList>
    </citation>
    <scope>NUCLEOTIDE SEQUENCE [LARGE SCALE GENOMIC DNA]</scope>
    <source>
        <strain evidence="1 2">F2</strain>
    </source>
</reference>
<proteinExistence type="predicted"/>
<sequence length="191" mass="21374">MTWRAFRDVVVQTLADDGELQGGLKGVIMEYSGFFHGTYQYGPLPSYDGFIVVELSDRPVRYHIQPTFIGGLNAKECHSMAMAACRIACTSADAIRGKLSVAHLNRAMTKPCLDRLQTMQYLLGIHMVTHPELKAKFCYLPTVPTLIDGMITGKDTLEMAVFMTIGQENLRVNLKLKYIGSRWMCIYADLG</sequence>
<protein>
    <submittedName>
        <fullName evidence="1">Uncharacterized protein</fullName>
    </submittedName>
</protein>
<evidence type="ECO:0000313" key="1">
    <source>
        <dbReference type="EMBL" id="WDY39551.1"/>
    </source>
</evidence>
<accession>A0ABD7WIG5</accession>
<dbReference type="AlphaFoldDB" id="A0ABD7WIG5"/>
<dbReference type="Proteomes" id="UP001221506">
    <property type="component" value="Chromosome"/>
</dbReference>
<organism evidence="1 2">
    <name type="scientific">Bifidobacterium longum subsp. longum</name>
    <dbReference type="NCBI Taxonomy" id="1679"/>
    <lineage>
        <taxon>Bacteria</taxon>
        <taxon>Bacillati</taxon>
        <taxon>Actinomycetota</taxon>
        <taxon>Actinomycetes</taxon>
        <taxon>Bifidobacteriales</taxon>
        <taxon>Bifidobacteriaceae</taxon>
        <taxon>Bifidobacterium</taxon>
    </lineage>
</organism>
<name>A0ABD7WIG5_BIFLL</name>